<comment type="similarity">
    <text evidence="1">Belongs to the Gfa family.</text>
</comment>
<evidence type="ECO:0000259" key="4">
    <source>
        <dbReference type="PROSITE" id="PS51891"/>
    </source>
</evidence>
<dbReference type="GO" id="GO:0016846">
    <property type="term" value="F:carbon-sulfur lyase activity"/>
    <property type="evidence" value="ECO:0007669"/>
    <property type="project" value="InterPro"/>
</dbReference>
<dbReference type="PANTHER" id="PTHR28620:SF1">
    <property type="entry name" value="CENP-V_GFA DOMAIN-CONTAINING PROTEIN"/>
    <property type="match status" value="1"/>
</dbReference>
<keyword evidence="3" id="KW-0862">Zinc</keyword>
<feature type="domain" description="CENP-V/GFA" evidence="4">
    <location>
        <begin position="1"/>
        <end position="114"/>
    </location>
</feature>
<dbReference type="PANTHER" id="PTHR28620">
    <property type="entry name" value="CENTROMERE PROTEIN V"/>
    <property type="match status" value="1"/>
</dbReference>
<dbReference type="InterPro" id="IPR011057">
    <property type="entry name" value="Mss4-like_sf"/>
</dbReference>
<dbReference type="EMBL" id="FQXG01000009">
    <property type="protein sequence ID" value="SHI19580.1"/>
    <property type="molecule type" value="Genomic_DNA"/>
</dbReference>
<dbReference type="Proteomes" id="UP000184268">
    <property type="component" value="Unassembled WGS sequence"/>
</dbReference>
<dbReference type="AlphaFoldDB" id="A0A1M5Z5V5"/>
<keyword evidence="2" id="KW-0479">Metal-binding</keyword>
<dbReference type="Gene3D" id="2.170.150.70">
    <property type="match status" value="1"/>
</dbReference>
<proteinExistence type="inferred from homology"/>
<dbReference type="STRING" id="299255.SAMN02745129_4707"/>
<sequence>MLISCHCGRVRVRFPHWPKRLTHCNCSICRRYASLWGYFTYSSLEIDGQEHLQTYVWGDRQIAFCHCRHCGCVTHYRPEPDCPDGRAAVNFQMAESAQVADIPVRRFDGADSWRYLD</sequence>
<name>A0A1M5Z5V5_9GAMM</name>
<organism evidence="5 6">
    <name type="scientific">Ferrimonas marina</name>
    <dbReference type="NCBI Taxonomy" id="299255"/>
    <lineage>
        <taxon>Bacteria</taxon>
        <taxon>Pseudomonadati</taxon>
        <taxon>Pseudomonadota</taxon>
        <taxon>Gammaproteobacteria</taxon>
        <taxon>Alteromonadales</taxon>
        <taxon>Ferrimonadaceae</taxon>
        <taxon>Ferrimonas</taxon>
    </lineage>
</organism>
<dbReference type="Pfam" id="PF04828">
    <property type="entry name" value="GFA"/>
    <property type="match status" value="1"/>
</dbReference>
<evidence type="ECO:0000313" key="5">
    <source>
        <dbReference type="EMBL" id="SHI19580.1"/>
    </source>
</evidence>
<protein>
    <recommendedName>
        <fullName evidence="4">CENP-V/GFA domain-containing protein</fullName>
    </recommendedName>
</protein>
<evidence type="ECO:0000256" key="1">
    <source>
        <dbReference type="ARBA" id="ARBA00005495"/>
    </source>
</evidence>
<accession>A0A1M5Z5V5</accession>
<dbReference type="GO" id="GO:0046872">
    <property type="term" value="F:metal ion binding"/>
    <property type="evidence" value="ECO:0007669"/>
    <property type="project" value="UniProtKB-KW"/>
</dbReference>
<keyword evidence="6" id="KW-1185">Reference proteome</keyword>
<gene>
    <name evidence="5" type="ORF">SAMN02745129_4707</name>
</gene>
<dbReference type="InterPro" id="IPR052355">
    <property type="entry name" value="CENP-V-like"/>
</dbReference>
<evidence type="ECO:0000256" key="3">
    <source>
        <dbReference type="ARBA" id="ARBA00022833"/>
    </source>
</evidence>
<dbReference type="SUPFAM" id="SSF51316">
    <property type="entry name" value="Mss4-like"/>
    <property type="match status" value="1"/>
</dbReference>
<evidence type="ECO:0000313" key="6">
    <source>
        <dbReference type="Proteomes" id="UP000184268"/>
    </source>
</evidence>
<dbReference type="InterPro" id="IPR006913">
    <property type="entry name" value="CENP-V/GFA"/>
</dbReference>
<reference evidence="5 6" key="1">
    <citation type="submission" date="2016-11" db="EMBL/GenBank/DDBJ databases">
        <authorList>
            <person name="Jaros S."/>
            <person name="Januszkiewicz K."/>
            <person name="Wedrychowicz H."/>
        </authorList>
    </citation>
    <scope>NUCLEOTIDE SEQUENCE [LARGE SCALE GENOMIC DNA]</scope>
    <source>
        <strain evidence="5 6">DSM 16917</strain>
    </source>
</reference>
<evidence type="ECO:0000256" key="2">
    <source>
        <dbReference type="ARBA" id="ARBA00022723"/>
    </source>
</evidence>
<dbReference type="PROSITE" id="PS51891">
    <property type="entry name" value="CENP_V_GFA"/>
    <property type="match status" value="1"/>
</dbReference>